<feature type="compositionally biased region" description="Basic and acidic residues" evidence="1">
    <location>
        <begin position="106"/>
        <end position="115"/>
    </location>
</feature>
<feature type="region of interest" description="Disordered" evidence="1">
    <location>
        <begin position="244"/>
        <end position="263"/>
    </location>
</feature>
<feature type="compositionally biased region" description="Polar residues" evidence="1">
    <location>
        <begin position="333"/>
        <end position="348"/>
    </location>
</feature>
<sequence length="655" mass="72076">MEAYWPIQLPYGLSQNHRHARTEGKAVALPYGDHMRWQIPSLGWLSTAAVTSPSSPSPLAFPTPTPTPTPITRSFFQGRSRHLRTNPKDNMAYSRNLWTINLRPGTAKERRDRTPKTKVVSKPTVSKPKTPTIGTKRKAAKVAKSWGPGTQLGATQLGATQHMPITIDSDDEYVALDGEADREVAYAPHPLTAPPASTSSSSLLSDLSQFRYNSRYSSPPPSLRSIYSPFNEALSPAGFILRRSSPPPSVQLPIRQSRGRQQSARAVVSDNEARVNTVKNKFGFQEQARKSVRCGTSKKDKDAFSDQGLSSRCAPYPSPSVTLKVGVTERESSIFNRQSPPTKNSRPTTIRDAKTSKMVSRVKQDTPGPYKYRSQKPSSGNSTISLDDAKSSKILGLESRSDAHSDAGYSNVEDLTLADIPDYELRSKVAQLMAVAPTIPVRDLHYLLIDSEGQFLVARKRAIWESEVPSAHQSVRPSVSPSSAPTMPIVASPTQDDDEDGDEIMVKIDPNDPAFEWDTDAPEQEPSGKRKRLAPKKSKSRPSKLMQSPTAKYPKSLASQKTAKHATQSSKPRTENHPTISVKRSKGTSTASKSLRDDSIDRGFLIPDDDSFVNSDESYVDGSSEYGETSSSHSDIEMEEVEIDVRRRLAFDRGL</sequence>
<dbReference type="Proteomes" id="UP000800039">
    <property type="component" value="Unassembled WGS sequence"/>
</dbReference>
<dbReference type="GeneID" id="63854782"/>
<feature type="compositionally biased region" description="Basic residues" evidence="1">
    <location>
        <begin position="529"/>
        <end position="542"/>
    </location>
</feature>
<feature type="compositionally biased region" description="Polar residues" evidence="1">
    <location>
        <begin position="375"/>
        <end position="385"/>
    </location>
</feature>
<dbReference type="AlphaFoldDB" id="A0A9P4LDP1"/>
<protein>
    <submittedName>
        <fullName evidence="2">Uncharacterized protein</fullName>
    </submittedName>
</protein>
<evidence type="ECO:0000256" key="1">
    <source>
        <dbReference type="SAM" id="MobiDB-lite"/>
    </source>
</evidence>
<feature type="compositionally biased region" description="Low complexity" evidence="1">
    <location>
        <begin position="117"/>
        <end position="132"/>
    </location>
</feature>
<proteinExistence type="predicted"/>
<feature type="compositionally biased region" description="Low complexity" evidence="1">
    <location>
        <begin position="474"/>
        <end position="483"/>
    </location>
</feature>
<feature type="compositionally biased region" description="Low complexity" evidence="1">
    <location>
        <begin position="622"/>
        <end position="633"/>
    </location>
</feature>
<feature type="region of interest" description="Disordered" evidence="1">
    <location>
        <begin position="106"/>
        <end position="147"/>
    </location>
</feature>
<feature type="compositionally biased region" description="Polar residues" evidence="1">
    <location>
        <begin position="557"/>
        <end position="571"/>
    </location>
</feature>
<comment type="caution">
    <text evidence="2">The sequence shown here is derived from an EMBL/GenBank/DDBJ whole genome shotgun (WGS) entry which is preliminary data.</text>
</comment>
<name>A0A9P4LDP1_9PLEO</name>
<evidence type="ECO:0000313" key="3">
    <source>
        <dbReference type="Proteomes" id="UP000800039"/>
    </source>
</evidence>
<dbReference type="EMBL" id="ML976614">
    <property type="protein sequence ID" value="KAF1850582.1"/>
    <property type="molecule type" value="Genomic_DNA"/>
</dbReference>
<reference evidence="2" key="1">
    <citation type="submission" date="2020-01" db="EMBL/GenBank/DDBJ databases">
        <authorList>
            <consortium name="DOE Joint Genome Institute"/>
            <person name="Haridas S."/>
            <person name="Albert R."/>
            <person name="Binder M."/>
            <person name="Bloem J."/>
            <person name="Labutti K."/>
            <person name="Salamov A."/>
            <person name="Andreopoulos B."/>
            <person name="Baker S.E."/>
            <person name="Barry K."/>
            <person name="Bills G."/>
            <person name="Bluhm B.H."/>
            <person name="Cannon C."/>
            <person name="Castanera R."/>
            <person name="Culley D.E."/>
            <person name="Daum C."/>
            <person name="Ezra D."/>
            <person name="Gonzalez J.B."/>
            <person name="Henrissat B."/>
            <person name="Kuo A."/>
            <person name="Liang C."/>
            <person name="Lipzen A."/>
            <person name="Lutzoni F."/>
            <person name="Magnuson J."/>
            <person name="Mondo S."/>
            <person name="Nolan M."/>
            <person name="Ohm R."/>
            <person name="Pangilinan J."/>
            <person name="Park H.-J."/>
            <person name="Ramirez L."/>
            <person name="Alfaro M."/>
            <person name="Sun H."/>
            <person name="Tritt A."/>
            <person name="Yoshinaga Y."/>
            <person name="Zwiers L.-H."/>
            <person name="Turgeon B.G."/>
            <person name="Goodwin S.B."/>
            <person name="Spatafora J.W."/>
            <person name="Crous P.W."/>
            <person name="Grigoriev I.V."/>
        </authorList>
    </citation>
    <scope>NUCLEOTIDE SEQUENCE</scope>
    <source>
        <strain evidence="2">CBS 394.84</strain>
    </source>
</reference>
<keyword evidence="3" id="KW-1185">Reference proteome</keyword>
<evidence type="ECO:0000313" key="2">
    <source>
        <dbReference type="EMBL" id="KAF1850582.1"/>
    </source>
</evidence>
<accession>A0A9P4LDP1</accession>
<gene>
    <name evidence="2" type="ORF">K460DRAFT_412269</name>
</gene>
<organism evidence="2 3">
    <name type="scientific">Cucurbitaria berberidis CBS 394.84</name>
    <dbReference type="NCBI Taxonomy" id="1168544"/>
    <lineage>
        <taxon>Eukaryota</taxon>
        <taxon>Fungi</taxon>
        <taxon>Dikarya</taxon>
        <taxon>Ascomycota</taxon>
        <taxon>Pezizomycotina</taxon>
        <taxon>Dothideomycetes</taxon>
        <taxon>Pleosporomycetidae</taxon>
        <taxon>Pleosporales</taxon>
        <taxon>Pleosporineae</taxon>
        <taxon>Cucurbitariaceae</taxon>
        <taxon>Cucurbitaria</taxon>
    </lineage>
</organism>
<dbReference type="RefSeq" id="XP_040793145.1">
    <property type="nucleotide sequence ID" value="XM_040937532.1"/>
</dbReference>
<feature type="region of interest" description="Disordered" evidence="1">
    <location>
        <begin position="467"/>
        <end position="638"/>
    </location>
</feature>
<dbReference type="OrthoDB" id="3798749at2759"/>
<feature type="region of interest" description="Disordered" evidence="1">
    <location>
        <begin position="288"/>
        <end position="387"/>
    </location>
</feature>